<accession>A0A1M5BXV3</accession>
<name>A0A1M5BXV3_9SPHI</name>
<dbReference type="InterPro" id="IPR050904">
    <property type="entry name" value="Adhesion/Biosynth-related"/>
</dbReference>
<feature type="domain" description="FAS1" evidence="1">
    <location>
        <begin position="41"/>
        <end position="187"/>
    </location>
</feature>
<dbReference type="PROSITE" id="PS51257">
    <property type="entry name" value="PROKAR_LIPOPROTEIN"/>
    <property type="match status" value="1"/>
</dbReference>
<dbReference type="PANTHER" id="PTHR10900">
    <property type="entry name" value="PERIOSTIN-RELATED"/>
    <property type="match status" value="1"/>
</dbReference>
<dbReference type="PROSITE" id="PS50213">
    <property type="entry name" value="FAS1"/>
    <property type="match status" value="2"/>
</dbReference>
<dbReference type="OrthoDB" id="1144324at2"/>
<protein>
    <submittedName>
        <fullName evidence="2">Fasciclin domain-containing protein</fullName>
    </submittedName>
</protein>
<evidence type="ECO:0000313" key="2">
    <source>
        <dbReference type="EMBL" id="SHF47256.1"/>
    </source>
</evidence>
<proteinExistence type="predicted"/>
<dbReference type="EMBL" id="FQUQ01000002">
    <property type="protein sequence ID" value="SHF47256.1"/>
    <property type="molecule type" value="Genomic_DNA"/>
</dbReference>
<dbReference type="STRING" id="288992.SAMN04488522_1021402"/>
<dbReference type="SUPFAM" id="SSF82153">
    <property type="entry name" value="FAS1 domain"/>
    <property type="match status" value="2"/>
</dbReference>
<dbReference type="Gene3D" id="2.30.180.10">
    <property type="entry name" value="FAS1 domain"/>
    <property type="match status" value="2"/>
</dbReference>
<reference evidence="3" key="1">
    <citation type="submission" date="2016-11" db="EMBL/GenBank/DDBJ databases">
        <authorList>
            <person name="Varghese N."/>
            <person name="Submissions S."/>
        </authorList>
    </citation>
    <scope>NUCLEOTIDE SEQUENCE [LARGE SCALE GENOMIC DNA]</scope>
    <source>
        <strain evidence="3">DSM 16990</strain>
    </source>
</reference>
<gene>
    <name evidence="2" type="ORF">SAMN04488522_1021402</name>
</gene>
<keyword evidence="3" id="KW-1185">Reference proteome</keyword>
<dbReference type="InterPro" id="IPR036378">
    <property type="entry name" value="FAS1_dom_sf"/>
</dbReference>
<organism evidence="2 3">
    <name type="scientific">Pedobacter caeni</name>
    <dbReference type="NCBI Taxonomy" id="288992"/>
    <lineage>
        <taxon>Bacteria</taxon>
        <taxon>Pseudomonadati</taxon>
        <taxon>Bacteroidota</taxon>
        <taxon>Sphingobacteriia</taxon>
        <taxon>Sphingobacteriales</taxon>
        <taxon>Sphingobacteriaceae</taxon>
        <taxon>Pedobacter</taxon>
    </lineage>
</organism>
<dbReference type="RefSeq" id="WP_084528871.1">
    <property type="nucleotide sequence ID" value="NZ_FQUQ01000002.1"/>
</dbReference>
<dbReference type="Proteomes" id="UP000184287">
    <property type="component" value="Unassembled WGS sequence"/>
</dbReference>
<sequence>MKTIPKFKHHSFLQYLLMVVLFFMAGCKHEEINLDQENENFRTATDFIKNNYDLTFFSAAIKRAELGDKLSQTKGITLFVPNDDAFKAVGINNVAAINQMDVETAKLLVQAHVTTSLINSSADNIPSSTIDNRFVNLNGDFLYLAGTERPSYSPASFQMYVNGAEVPTMGRDLPLSNGILHIINMPLQYAHGDLQSYLIKNTRYSVFCDALKKFGLWDKLKGSGPYTVFPVSNEKLADAGITPSSLSTMNPVDYHPFLFSSYLIPGHVLTQDPVVLFPMDFYPGPVGIYGEYVLYHTGDDDYRTGIGRKLGDYPLNRVMTGVFIYDVKKDNTLNTRYIMSSKMGLISVECTNGVVNELDEALVFPADARK</sequence>
<dbReference type="PANTHER" id="PTHR10900:SF77">
    <property type="entry name" value="FI19380P1"/>
    <property type="match status" value="1"/>
</dbReference>
<dbReference type="GO" id="GO:0005615">
    <property type="term" value="C:extracellular space"/>
    <property type="evidence" value="ECO:0007669"/>
    <property type="project" value="TreeGrafter"/>
</dbReference>
<dbReference type="AlphaFoldDB" id="A0A1M5BXV3"/>
<dbReference type="Pfam" id="PF02469">
    <property type="entry name" value="Fasciclin"/>
    <property type="match status" value="1"/>
</dbReference>
<evidence type="ECO:0000259" key="1">
    <source>
        <dbReference type="PROSITE" id="PS50213"/>
    </source>
</evidence>
<feature type="domain" description="FAS1" evidence="1">
    <location>
        <begin position="191"/>
        <end position="362"/>
    </location>
</feature>
<evidence type="ECO:0000313" key="3">
    <source>
        <dbReference type="Proteomes" id="UP000184287"/>
    </source>
</evidence>
<dbReference type="SMART" id="SM00554">
    <property type="entry name" value="FAS1"/>
    <property type="match status" value="1"/>
</dbReference>
<dbReference type="InterPro" id="IPR000782">
    <property type="entry name" value="FAS1_domain"/>
</dbReference>